<name>A0A8K0K7P3_LADFU</name>
<organism evidence="2 3">
    <name type="scientific">Ladona fulva</name>
    <name type="common">Scarce chaser dragonfly</name>
    <name type="synonym">Libellula fulva</name>
    <dbReference type="NCBI Taxonomy" id="123851"/>
    <lineage>
        <taxon>Eukaryota</taxon>
        <taxon>Metazoa</taxon>
        <taxon>Ecdysozoa</taxon>
        <taxon>Arthropoda</taxon>
        <taxon>Hexapoda</taxon>
        <taxon>Insecta</taxon>
        <taxon>Pterygota</taxon>
        <taxon>Palaeoptera</taxon>
        <taxon>Odonata</taxon>
        <taxon>Epiprocta</taxon>
        <taxon>Anisoptera</taxon>
        <taxon>Libelluloidea</taxon>
        <taxon>Libellulidae</taxon>
        <taxon>Ladona</taxon>
    </lineage>
</organism>
<reference evidence="2" key="1">
    <citation type="submission" date="2013-04" db="EMBL/GenBank/DDBJ databases">
        <authorList>
            <person name="Qu J."/>
            <person name="Murali S.C."/>
            <person name="Bandaranaike D."/>
            <person name="Bellair M."/>
            <person name="Blankenburg K."/>
            <person name="Chao H."/>
            <person name="Dinh H."/>
            <person name="Doddapaneni H."/>
            <person name="Downs B."/>
            <person name="Dugan-Rocha S."/>
            <person name="Elkadiri S."/>
            <person name="Gnanaolivu R.D."/>
            <person name="Hernandez B."/>
            <person name="Javaid M."/>
            <person name="Jayaseelan J.C."/>
            <person name="Lee S."/>
            <person name="Li M."/>
            <person name="Ming W."/>
            <person name="Munidasa M."/>
            <person name="Muniz J."/>
            <person name="Nguyen L."/>
            <person name="Ongeri F."/>
            <person name="Osuji N."/>
            <person name="Pu L.-L."/>
            <person name="Puazo M."/>
            <person name="Qu C."/>
            <person name="Quiroz J."/>
            <person name="Raj R."/>
            <person name="Weissenberger G."/>
            <person name="Xin Y."/>
            <person name="Zou X."/>
            <person name="Han Y."/>
            <person name="Richards S."/>
            <person name="Worley K."/>
            <person name="Muzny D."/>
            <person name="Gibbs R."/>
        </authorList>
    </citation>
    <scope>NUCLEOTIDE SEQUENCE</scope>
    <source>
        <strain evidence="2">Sampled in the wild</strain>
    </source>
</reference>
<proteinExistence type="predicted"/>
<dbReference type="Proteomes" id="UP000792457">
    <property type="component" value="Unassembled WGS sequence"/>
</dbReference>
<comment type="caution">
    <text evidence="2">The sequence shown here is derived from an EMBL/GenBank/DDBJ whole genome shotgun (WGS) entry which is preliminary data.</text>
</comment>
<dbReference type="PANTHER" id="PTHR46060:SF1">
    <property type="entry name" value="MARINER MOS1 TRANSPOSASE-LIKE PROTEIN"/>
    <property type="match status" value="1"/>
</dbReference>
<evidence type="ECO:0000313" key="3">
    <source>
        <dbReference type="Proteomes" id="UP000792457"/>
    </source>
</evidence>
<protein>
    <recommendedName>
        <fullName evidence="1">Mos1 transposase HTH domain-containing protein</fullName>
    </recommendedName>
</protein>
<gene>
    <name evidence="2" type="ORF">J437_LFUL009756</name>
</gene>
<reference evidence="2" key="2">
    <citation type="submission" date="2017-10" db="EMBL/GenBank/DDBJ databases">
        <title>Ladona fulva Genome sequencing and assembly.</title>
        <authorList>
            <person name="Murali S."/>
            <person name="Richards S."/>
            <person name="Bandaranaike D."/>
            <person name="Bellair M."/>
            <person name="Blankenburg K."/>
            <person name="Chao H."/>
            <person name="Dinh H."/>
            <person name="Doddapaneni H."/>
            <person name="Dugan-Rocha S."/>
            <person name="Elkadiri S."/>
            <person name="Gnanaolivu R."/>
            <person name="Hernandez B."/>
            <person name="Skinner E."/>
            <person name="Javaid M."/>
            <person name="Lee S."/>
            <person name="Li M."/>
            <person name="Ming W."/>
            <person name="Munidasa M."/>
            <person name="Muniz J."/>
            <person name="Nguyen L."/>
            <person name="Hughes D."/>
            <person name="Osuji N."/>
            <person name="Pu L.-L."/>
            <person name="Puazo M."/>
            <person name="Qu C."/>
            <person name="Quiroz J."/>
            <person name="Raj R."/>
            <person name="Weissenberger G."/>
            <person name="Xin Y."/>
            <person name="Zou X."/>
            <person name="Han Y."/>
            <person name="Worley K."/>
            <person name="Muzny D."/>
            <person name="Gibbs R."/>
        </authorList>
    </citation>
    <scope>NUCLEOTIDE SEQUENCE</scope>
    <source>
        <strain evidence="2">Sampled in the wild</strain>
    </source>
</reference>
<dbReference type="AlphaFoldDB" id="A0A8K0K7P3"/>
<dbReference type="Gene3D" id="1.10.10.1450">
    <property type="match status" value="1"/>
</dbReference>
<dbReference type="EMBL" id="KZ308451">
    <property type="protein sequence ID" value="KAG8229892.1"/>
    <property type="molecule type" value="Genomic_DNA"/>
</dbReference>
<dbReference type="OrthoDB" id="8189655at2759"/>
<feature type="domain" description="Mos1 transposase HTH" evidence="1">
    <location>
        <begin position="35"/>
        <end position="79"/>
    </location>
</feature>
<dbReference type="PANTHER" id="PTHR46060">
    <property type="entry name" value="MARINER MOS1 TRANSPOSASE-LIKE PROTEIN"/>
    <property type="match status" value="1"/>
</dbReference>
<dbReference type="InterPro" id="IPR052709">
    <property type="entry name" value="Transposase-MT_Hybrid"/>
</dbReference>
<keyword evidence="3" id="KW-1185">Reference proteome</keyword>
<evidence type="ECO:0000259" key="1">
    <source>
        <dbReference type="Pfam" id="PF17906"/>
    </source>
</evidence>
<dbReference type="InterPro" id="IPR041426">
    <property type="entry name" value="Mos1_HTH"/>
</dbReference>
<accession>A0A8K0K7P3</accession>
<dbReference type="Pfam" id="PF17906">
    <property type="entry name" value="HTH_48"/>
    <property type="match status" value="1"/>
</dbReference>
<sequence length="133" mass="14996">MHRSTQLFLYCSGGERSEKCVRPALEMKASKEEQRGVVRFLVAEGAGAREIHHRISTVYGEHCMSLTSVHEWQKRFREGCTSLQDTLHLRQAHQDITPDVIVRIDGLIQENRQITEEGISVQVGISHGSCNAP</sequence>
<evidence type="ECO:0000313" key="2">
    <source>
        <dbReference type="EMBL" id="KAG8229892.1"/>
    </source>
</evidence>